<reference evidence="4 5" key="1">
    <citation type="submission" date="2018-01" db="EMBL/GenBank/DDBJ databases">
        <authorList>
            <person name="Clerissi C."/>
        </authorList>
    </citation>
    <scope>NUCLEOTIDE SEQUENCE [LARGE SCALE GENOMIC DNA]</scope>
    <source>
        <strain evidence="2">Cupriavidus taiwanensis STM 6082</strain>
        <strain evidence="3">Cupriavidus taiwanensis STM 6160</strain>
    </source>
</reference>
<feature type="region of interest" description="Disordered" evidence="1">
    <location>
        <begin position="1"/>
        <end position="45"/>
    </location>
</feature>
<evidence type="ECO:0000256" key="1">
    <source>
        <dbReference type="SAM" id="MobiDB-lite"/>
    </source>
</evidence>
<gene>
    <name evidence="2" type="ORF">CBM2605_A190054</name>
    <name evidence="3" type="ORF">CBM2607_12474</name>
</gene>
<dbReference type="AlphaFoldDB" id="A0A375H5N5"/>
<feature type="compositionally biased region" description="Basic and acidic residues" evidence="1">
    <location>
        <begin position="27"/>
        <end position="45"/>
    </location>
</feature>
<proteinExistence type="predicted"/>
<evidence type="ECO:0000313" key="2">
    <source>
        <dbReference type="EMBL" id="SOZ35551.1"/>
    </source>
</evidence>
<dbReference type="EMBL" id="OFTC01000011">
    <property type="protein sequence ID" value="SOZ35551.1"/>
    <property type="molecule type" value="Genomic_DNA"/>
</dbReference>
<accession>A0A375H5N5</accession>
<sequence length="185" mass="19883">MDADGPGPPGSRGQQFGHSVSMQASHDSAHDADAHPDHPESRRKTWRLESMTAVLAANSGAMPLEEVKSGAFSSAPCGHPVCSRLQYRRGISAFNQTAGGCGAGGAALTYPVTFSQCNKILALCYNPRREFRNCEIRQAPGMLPRRIRCPPKLCFLAAGRLVITNGPSRPAERTAHLTSPRLRSC</sequence>
<protein>
    <submittedName>
        <fullName evidence="3">Uncharacterized protein</fullName>
    </submittedName>
</protein>
<dbReference type="Proteomes" id="UP000255168">
    <property type="component" value="Chromosome I"/>
</dbReference>
<evidence type="ECO:0000313" key="4">
    <source>
        <dbReference type="Proteomes" id="UP000255168"/>
    </source>
</evidence>
<dbReference type="EMBL" id="LT984806">
    <property type="protein sequence ID" value="SPD47534.1"/>
    <property type="molecule type" value="Genomic_DNA"/>
</dbReference>
<dbReference type="Proteomes" id="UP000256710">
    <property type="component" value="Unassembled WGS sequence"/>
</dbReference>
<feature type="compositionally biased region" description="Polar residues" evidence="1">
    <location>
        <begin position="12"/>
        <end position="23"/>
    </location>
</feature>
<organism evidence="3 4">
    <name type="scientific">Cupriavidus neocaledonicus</name>
    <dbReference type="NCBI Taxonomy" id="1040979"/>
    <lineage>
        <taxon>Bacteria</taxon>
        <taxon>Pseudomonadati</taxon>
        <taxon>Pseudomonadota</taxon>
        <taxon>Betaproteobacteria</taxon>
        <taxon>Burkholderiales</taxon>
        <taxon>Burkholderiaceae</taxon>
        <taxon>Cupriavidus</taxon>
    </lineage>
</organism>
<name>A0A375H5N5_9BURK</name>
<keyword evidence="5" id="KW-1185">Reference proteome</keyword>
<evidence type="ECO:0000313" key="3">
    <source>
        <dbReference type="EMBL" id="SPD47534.1"/>
    </source>
</evidence>
<evidence type="ECO:0000313" key="5">
    <source>
        <dbReference type="Proteomes" id="UP000256710"/>
    </source>
</evidence>